<dbReference type="EMBL" id="JANFLP010000017">
    <property type="protein sequence ID" value="MCQ1951353.1"/>
    <property type="molecule type" value="Genomic_DNA"/>
</dbReference>
<dbReference type="CDD" id="cd00118">
    <property type="entry name" value="LysM"/>
    <property type="match status" value="1"/>
</dbReference>
<protein>
    <submittedName>
        <fullName evidence="3">LysM peptidoglycan-binding domain-containing protein</fullName>
    </submittedName>
</protein>
<keyword evidence="1" id="KW-1133">Transmembrane helix</keyword>
<dbReference type="Proteomes" id="UP001206924">
    <property type="component" value="Unassembled WGS sequence"/>
</dbReference>
<sequence length="138" mass="14441">MSVHVLPFTAQSLTERAPDRAAAAARTAVAADTQASVPLRLTRRGRLVLVGAPLMIVAAALLVFIGFFTAPAMASGDAQEQTRTIQVGVSAGDSLWSLATEFAPDRDPRTVVADIVELNNLADATVPAGSQIYIPVSR</sequence>
<organism evidence="3 4">
    <name type="scientific">Arthrobacter jinronghuae</name>
    <dbReference type="NCBI Taxonomy" id="2964609"/>
    <lineage>
        <taxon>Bacteria</taxon>
        <taxon>Bacillati</taxon>
        <taxon>Actinomycetota</taxon>
        <taxon>Actinomycetes</taxon>
        <taxon>Micrococcales</taxon>
        <taxon>Micrococcaceae</taxon>
        <taxon>Arthrobacter</taxon>
    </lineage>
</organism>
<evidence type="ECO:0000259" key="2">
    <source>
        <dbReference type="Pfam" id="PF01476"/>
    </source>
</evidence>
<dbReference type="Pfam" id="PF01476">
    <property type="entry name" value="LysM"/>
    <property type="match status" value="1"/>
</dbReference>
<evidence type="ECO:0000313" key="4">
    <source>
        <dbReference type="Proteomes" id="UP001206924"/>
    </source>
</evidence>
<reference evidence="3 4" key="1">
    <citation type="submission" date="2022-07" db="EMBL/GenBank/DDBJ databases">
        <title>Novel species in genus Arthrobacter.</title>
        <authorList>
            <person name="Liu Y."/>
        </authorList>
    </citation>
    <scope>NUCLEOTIDE SEQUENCE [LARGE SCALE GENOMIC DNA]</scope>
    <source>
        <strain evidence="4">zg-Y859</strain>
    </source>
</reference>
<proteinExistence type="predicted"/>
<feature type="domain" description="LysM" evidence="2">
    <location>
        <begin position="89"/>
        <end position="135"/>
    </location>
</feature>
<accession>A0ABT1NUD9</accession>
<feature type="transmembrane region" description="Helical" evidence="1">
    <location>
        <begin position="47"/>
        <end position="68"/>
    </location>
</feature>
<keyword evidence="4" id="KW-1185">Reference proteome</keyword>
<dbReference type="InterPro" id="IPR036779">
    <property type="entry name" value="LysM_dom_sf"/>
</dbReference>
<keyword evidence="1" id="KW-0812">Transmembrane</keyword>
<dbReference type="InterPro" id="IPR018392">
    <property type="entry name" value="LysM"/>
</dbReference>
<evidence type="ECO:0000313" key="3">
    <source>
        <dbReference type="EMBL" id="MCQ1951353.1"/>
    </source>
</evidence>
<comment type="caution">
    <text evidence="3">The sequence shown here is derived from an EMBL/GenBank/DDBJ whole genome shotgun (WGS) entry which is preliminary data.</text>
</comment>
<evidence type="ECO:0000256" key="1">
    <source>
        <dbReference type="SAM" id="Phobius"/>
    </source>
</evidence>
<name>A0ABT1NUD9_9MICC</name>
<dbReference type="Gene3D" id="3.10.350.10">
    <property type="entry name" value="LysM domain"/>
    <property type="match status" value="1"/>
</dbReference>
<dbReference type="RefSeq" id="WP_255866419.1">
    <property type="nucleotide sequence ID" value="NZ_CP104263.1"/>
</dbReference>
<gene>
    <name evidence="3" type="ORF">NNX28_15645</name>
</gene>
<keyword evidence="1" id="KW-0472">Membrane</keyword>